<reference evidence="2 3" key="1">
    <citation type="journal article" date="2013" name="Genome Biol.">
        <title>The genome sequence of the most widely cultivated cacao type and its use to identify candidate genes regulating pod color.</title>
        <authorList>
            <person name="Motamayor J.C."/>
            <person name="Mockaitis K."/>
            <person name="Schmutz J."/>
            <person name="Haiminen N."/>
            <person name="Iii D.L."/>
            <person name="Cornejo O."/>
            <person name="Findley S.D."/>
            <person name="Zheng P."/>
            <person name="Utro F."/>
            <person name="Royaert S."/>
            <person name="Saski C."/>
            <person name="Jenkins J."/>
            <person name="Podicheti R."/>
            <person name="Zhao M."/>
            <person name="Scheffler B.E."/>
            <person name="Stack J.C."/>
            <person name="Feltus F.A."/>
            <person name="Mustiga G.M."/>
            <person name="Amores F."/>
            <person name="Phillips W."/>
            <person name="Marelli J.P."/>
            <person name="May G.D."/>
            <person name="Shapiro H."/>
            <person name="Ma J."/>
            <person name="Bustamante C.D."/>
            <person name="Schnell R.J."/>
            <person name="Main D."/>
            <person name="Gilbert D."/>
            <person name="Parida L."/>
            <person name="Kuhn D.N."/>
        </authorList>
    </citation>
    <scope>NUCLEOTIDE SEQUENCE [LARGE SCALE GENOMIC DNA]</scope>
    <source>
        <strain evidence="3">cv. Matina 1-6</strain>
    </source>
</reference>
<gene>
    <name evidence="2" type="ORF">TCM_013274</name>
</gene>
<evidence type="ECO:0000313" key="2">
    <source>
        <dbReference type="EMBL" id="EOY21533.1"/>
    </source>
</evidence>
<dbReference type="HOGENOM" id="CLU_1868845_0_0_1"/>
<dbReference type="Proteomes" id="UP000026915">
    <property type="component" value="Chromosome 3"/>
</dbReference>
<proteinExistence type="predicted"/>
<protein>
    <submittedName>
        <fullName evidence="2">Uncharacterized protein</fullName>
    </submittedName>
</protein>
<accession>A0A061FWT5</accession>
<feature type="compositionally biased region" description="Basic residues" evidence="1">
    <location>
        <begin position="10"/>
        <end position="20"/>
    </location>
</feature>
<evidence type="ECO:0000256" key="1">
    <source>
        <dbReference type="SAM" id="MobiDB-lite"/>
    </source>
</evidence>
<keyword evidence="3" id="KW-1185">Reference proteome</keyword>
<dbReference type="Gramene" id="EOY21533">
    <property type="protein sequence ID" value="EOY21533"/>
    <property type="gene ID" value="TCM_013274"/>
</dbReference>
<sequence length="137" mass="16251">MKRKEMTQKLSKRKERKKERKTMGEEKKRNKKFYSFLGTVLLHFEEGKESFLLQFLEEEKAKNFEVVSPLIRVKISYLRTKNKSTPNSSYSYCSGRVFVDQPIKGARFDTSNSLKLNTTLLLAMKNLFHPYKLIKFQ</sequence>
<dbReference type="EMBL" id="CM001881">
    <property type="protein sequence ID" value="EOY21533.1"/>
    <property type="molecule type" value="Genomic_DNA"/>
</dbReference>
<dbReference type="InParanoid" id="A0A061FWT5"/>
<feature type="region of interest" description="Disordered" evidence="1">
    <location>
        <begin position="1"/>
        <end position="27"/>
    </location>
</feature>
<name>A0A061FWT5_THECC</name>
<dbReference type="AlphaFoldDB" id="A0A061FWT5"/>
<evidence type="ECO:0000313" key="3">
    <source>
        <dbReference type="Proteomes" id="UP000026915"/>
    </source>
</evidence>
<organism evidence="2 3">
    <name type="scientific">Theobroma cacao</name>
    <name type="common">Cacao</name>
    <name type="synonym">Cocoa</name>
    <dbReference type="NCBI Taxonomy" id="3641"/>
    <lineage>
        <taxon>Eukaryota</taxon>
        <taxon>Viridiplantae</taxon>
        <taxon>Streptophyta</taxon>
        <taxon>Embryophyta</taxon>
        <taxon>Tracheophyta</taxon>
        <taxon>Spermatophyta</taxon>
        <taxon>Magnoliopsida</taxon>
        <taxon>eudicotyledons</taxon>
        <taxon>Gunneridae</taxon>
        <taxon>Pentapetalae</taxon>
        <taxon>rosids</taxon>
        <taxon>malvids</taxon>
        <taxon>Malvales</taxon>
        <taxon>Malvaceae</taxon>
        <taxon>Byttnerioideae</taxon>
        <taxon>Theobroma</taxon>
    </lineage>
</organism>